<sequence>MELIAELSEDERSELRDRLDGALCVPEEWDRAWRDELVRRVAQVEHGETRLLTEEEFFADDER</sequence>
<dbReference type="RefSeq" id="WP_104981920.1">
    <property type="nucleotide sequence ID" value="NZ_CP012673.1"/>
</dbReference>
<evidence type="ECO:0008006" key="3">
    <source>
        <dbReference type="Google" id="ProtNLM"/>
    </source>
</evidence>
<evidence type="ECO:0000313" key="2">
    <source>
        <dbReference type="Proteomes" id="UP000238348"/>
    </source>
</evidence>
<gene>
    <name evidence="1" type="ORF">SOCE26_046590</name>
</gene>
<protein>
    <recommendedName>
        <fullName evidence="3">Addiction module protein</fullName>
    </recommendedName>
</protein>
<name>A0A2L0EVB8_SORCE</name>
<dbReference type="EMBL" id="CP012673">
    <property type="protein sequence ID" value="AUX43215.1"/>
    <property type="molecule type" value="Genomic_DNA"/>
</dbReference>
<organism evidence="1 2">
    <name type="scientific">Sorangium cellulosum</name>
    <name type="common">Polyangium cellulosum</name>
    <dbReference type="NCBI Taxonomy" id="56"/>
    <lineage>
        <taxon>Bacteria</taxon>
        <taxon>Pseudomonadati</taxon>
        <taxon>Myxococcota</taxon>
        <taxon>Polyangia</taxon>
        <taxon>Polyangiales</taxon>
        <taxon>Polyangiaceae</taxon>
        <taxon>Sorangium</taxon>
    </lineage>
</organism>
<dbReference type="AlphaFoldDB" id="A0A2L0EVB8"/>
<reference evidence="1 2" key="1">
    <citation type="submission" date="2015-09" db="EMBL/GenBank/DDBJ databases">
        <title>Sorangium comparison.</title>
        <authorList>
            <person name="Zaburannyi N."/>
            <person name="Bunk B."/>
            <person name="Overmann J."/>
            <person name="Mueller R."/>
        </authorList>
    </citation>
    <scope>NUCLEOTIDE SEQUENCE [LARGE SCALE GENOMIC DNA]</scope>
    <source>
        <strain evidence="1 2">So ce26</strain>
    </source>
</reference>
<evidence type="ECO:0000313" key="1">
    <source>
        <dbReference type="EMBL" id="AUX43215.1"/>
    </source>
</evidence>
<dbReference type="Proteomes" id="UP000238348">
    <property type="component" value="Chromosome"/>
</dbReference>
<accession>A0A2L0EVB8</accession>
<proteinExistence type="predicted"/>